<evidence type="ECO:0000313" key="9">
    <source>
        <dbReference type="EMBL" id="KAK2714486.1"/>
    </source>
</evidence>
<dbReference type="SUPFAM" id="SSF54373">
    <property type="entry name" value="FAD-linked reductases, C-terminal domain"/>
    <property type="match status" value="2"/>
</dbReference>
<name>A0AA88HUR4_ARTSF</name>
<feature type="binding site" evidence="6">
    <location>
        <position position="730"/>
    </location>
    <ligand>
        <name>substrate</name>
    </ligand>
</feature>
<dbReference type="InterPro" id="IPR036188">
    <property type="entry name" value="FAD/NAD-bd_sf"/>
</dbReference>
<keyword evidence="10" id="KW-1185">Reference proteome</keyword>
<dbReference type="GO" id="GO:0097621">
    <property type="term" value="F:monoamine oxidase activity"/>
    <property type="evidence" value="ECO:0007669"/>
    <property type="project" value="UniProtKB-EC"/>
</dbReference>
<dbReference type="EMBL" id="JAVRJZ010000013">
    <property type="protein sequence ID" value="KAK2714486.1"/>
    <property type="molecule type" value="Genomic_DNA"/>
</dbReference>
<feature type="non-terminal residue" evidence="9">
    <location>
        <position position="1"/>
    </location>
</feature>
<dbReference type="AlphaFoldDB" id="A0AA88HUR4"/>
<dbReference type="PANTHER" id="PTHR43563">
    <property type="entry name" value="AMINE OXIDASE"/>
    <property type="match status" value="1"/>
</dbReference>
<gene>
    <name evidence="9" type="ORF">QYM36_008892</name>
</gene>
<evidence type="ECO:0000259" key="8">
    <source>
        <dbReference type="Pfam" id="PF01593"/>
    </source>
</evidence>
<comment type="subcellular location">
    <subcellularLocation>
        <location evidence="2">Mitochondrion outer membrane</location>
        <topology evidence="2">Single-pass type IV membrane protein</topology>
        <orientation evidence="2">Cytoplasmic side</orientation>
    </subcellularLocation>
</comment>
<dbReference type="Gene3D" id="3.90.660.10">
    <property type="match status" value="1"/>
</dbReference>
<dbReference type="GO" id="GO:0008131">
    <property type="term" value="F:primary methylamine oxidase activity"/>
    <property type="evidence" value="ECO:0007669"/>
    <property type="project" value="UniProtKB-ARBA"/>
</dbReference>
<dbReference type="InterPro" id="IPR001613">
    <property type="entry name" value="Flavin_amine_oxidase"/>
</dbReference>
<evidence type="ECO:0000256" key="2">
    <source>
        <dbReference type="ARBA" id="ARBA00004362"/>
    </source>
</evidence>
<dbReference type="Gene3D" id="1.10.405.10">
    <property type="entry name" value="Guanine Nucleotide Dissociation Inhibitor, domain 1"/>
    <property type="match status" value="1"/>
</dbReference>
<feature type="domain" description="Amine oxidase" evidence="8">
    <location>
        <begin position="14"/>
        <end position="337"/>
    </location>
</feature>
<proteinExistence type="inferred from homology"/>
<dbReference type="PRINTS" id="PR00757">
    <property type="entry name" value="AMINEOXDASEF"/>
</dbReference>
<keyword evidence="7" id="KW-0274">FAD</keyword>
<dbReference type="Proteomes" id="UP001187531">
    <property type="component" value="Unassembled WGS sequence"/>
</dbReference>
<feature type="binding site" evidence="6">
    <location>
        <position position="615"/>
    </location>
    <ligand>
        <name>FAD</name>
        <dbReference type="ChEBI" id="CHEBI:57692"/>
    </ligand>
</feature>
<feature type="binding site" evidence="6">
    <location>
        <position position="389"/>
    </location>
    <ligand>
        <name>FAD</name>
        <dbReference type="ChEBI" id="CHEBI:57692"/>
    </ligand>
</feature>
<keyword evidence="4 7" id="KW-0560">Oxidoreductase</keyword>
<comment type="caution">
    <text evidence="9">The sequence shown here is derived from an EMBL/GenBank/DDBJ whole genome shotgun (WGS) entry which is preliminary data.</text>
</comment>
<comment type="cofactor">
    <cofactor evidence="1 7">
        <name>FAD</name>
        <dbReference type="ChEBI" id="CHEBI:57692"/>
    </cofactor>
</comment>
<accession>A0AA88HUR4</accession>
<feature type="binding site" evidence="6">
    <location>
        <begin position="410"/>
        <end position="411"/>
    </location>
    <ligand>
        <name>FAD</name>
        <dbReference type="ChEBI" id="CHEBI:57692"/>
    </ligand>
</feature>
<protein>
    <recommendedName>
        <fullName evidence="7">Amine oxidase</fullName>
        <ecNumber evidence="7">1.4.3.-</ecNumber>
    </recommendedName>
</protein>
<dbReference type="GO" id="GO:0005741">
    <property type="term" value="C:mitochondrial outer membrane"/>
    <property type="evidence" value="ECO:0007669"/>
    <property type="project" value="UniProtKB-SubCell"/>
</dbReference>
<comment type="catalytic activity">
    <reaction evidence="5">
        <text>a secondary aliphatic amine + O2 + H2O = a primary amine + an aldehyde + H2O2</text>
        <dbReference type="Rhea" id="RHEA:26414"/>
        <dbReference type="ChEBI" id="CHEBI:15377"/>
        <dbReference type="ChEBI" id="CHEBI:15379"/>
        <dbReference type="ChEBI" id="CHEBI:16240"/>
        <dbReference type="ChEBI" id="CHEBI:17478"/>
        <dbReference type="ChEBI" id="CHEBI:58855"/>
        <dbReference type="ChEBI" id="CHEBI:65296"/>
        <dbReference type="EC" id="1.4.3.4"/>
    </reaction>
</comment>
<feature type="domain" description="Amine oxidase" evidence="8">
    <location>
        <begin position="806"/>
        <end position="955"/>
    </location>
</feature>
<sequence>AESLAKKISMENPYASPLAKELDNITLDSYVKSNLRTQSARDVIQAAVRASMGTEMCRLSALFFIAYANAAGGVMRLFLAKEGDAQELRVKGGTQQLSTIMASKIGDNNVLLKEPVVSIEQDDTGITVTTLNGKSLRAKYLVSTMPPNCLNRVHFSPPLPEGRRMLMHNMPSGHLTKFIVTYDKSYWTEEGYSGEIVSNGGLSNIDGISNGPLSVVYDATTNNGVPALVGFIAGRQGIEWAGVEAEVRKKAVLEDLAKCLGSWAKSPTSFIEKNWSDELYAGGCPVSFNVPGVAYSFQYLRKPEGRIFWAGTETATIWTGYISGAIQSGKRAAMEVLHNLSPNLVTEEELQGTHYDITSVADYVNPQLQHLEAKMMDQVDVVIVGAGVSGLTAGYRLLQKEPHLKIVVLEANDRVGGRTLTLDVCLPSGRKEPFDFGGQWVCTTQTHVMNMIKELDLEVYRQNTSGKKVAWVGENPTRHVYDTEFPFNDCSEIQGFIEEMEELSQKVPIEDPYSSPYAEELDSITLETLLTKKLKNKAVKDAFEAQVRGTLGAESSRLSALYFLAFANSAGGIMRLFLARDGDGQEFRVKGGTQQISQILAAKIGWDKIFLGQPVKIISQNYDGITVTTDGGFIFRGKYAIVSTPPNCTAKIEFNPPMPEIRRLFLNHMPMGHFTKFNIIYDKAYWLEEGLSGELTSNGGKTFVPGISAGPLGIVFDATTDNGVPALVGFIAAKNGVEWNKVDREVRKRAVLEDLAKAFGPWALNPVLYTEKNWSEEPYAGGCPVAYNVPGVAFSFKSFREPHGRYGGTQQISQILAAKIGWDKIFLGQPVKIISQNYDGITVTTDGGFIFRGKYAIVSTPPNCTAKIEFNPPMPEIRRLFLNHMPMGHFTKFNIIYDKAYWLEEGLSGELTSNGGKTFVPGISAGPLGIVFDATTDNGVPALVGFIAAKNGVEWNEVD</sequence>
<evidence type="ECO:0000313" key="10">
    <source>
        <dbReference type="Proteomes" id="UP001187531"/>
    </source>
</evidence>
<dbReference type="EC" id="1.4.3.-" evidence="7"/>
<evidence type="ECO:0000256" key="3">
    <source>
        <dbReference type="ARBA" id="ARBA00005995"/>
    </source>
</evidence>
<keyword evidence="7" id="KW-0285">Flavoprotein</keyword>
<feature type="non-terminal residue" evidence="9">
    <location>
        <position position="959"/>
    </location>
</feature>
<dbReference type="Pfam" id="PF01593">
    <property type="entry name" value="Amino_oxidase"/>
    <property type="match status" value="3"/>
</dbReference>
<evidence type="ECO:0000256" key="7">
    <source>
        <dbReference type="RuleBase" id="RU362067"/>
    </source>
</evidence>
<evidence type="ECO:0000256" key="1">
    <source>
        <dbReference type="ARBA" id="ARBA00001974"/>
    </source>
</evidence>
<organism evidence="9 10">
    <name type="scientific">Artemia franciscana</name>
    <name type="common">Brine shrimp</name>
    <name type="synonym">Artemia sanfranciscana</name>
    <dbReference type="NCBI Taxonomy" id="6661"/>
    <lineage>
        <taxon>Eukaryota</taxon>
        <taxon>Metazoa</taxon>
        <taxon>Ecdysozoa</taxon>
        <taxon>Arthropoda</taxon>
        <taxon>Crustacea</taxon>
        <taxon>Branchiopoda</taxon>
        <taxon>Anostraca</taxon>
        <taxon>Artemiidae</taxon>
        <taxon>Artemia</taxon>
    </lineage>
</organism>
<evidence type="ECO:0000256" key="6">
    <source>
        <dbReference type="PIRSR" id="PIRSR601613-1"/>
    </source>
</evidence>
<evidence type="ECO:0000256" key="5">
    <source>
        <dbReference type="ARBA" id="ARBA00048448"/>
    </source>
</evidence>
<dbReference type="InterPro" id="IPR002937">
    <property type="entry name" value="Amino_oxidase"/>
</dbReference>
<dbReference type="Gene3D" id="3.50.50.60">
    <property type="entry name" value="FAD/NAD(P)-binding domain"/>
    <property type="match status" value="3"/>
</dbReference>
<comment type="similarity">
    <text evidence="3 7">Belongs to the flavin monoamine oxidase family.</text>
</comment>
<dbReference type="PANTHER" id="PTHR43563:SF14">
    <property type="entry name" value="AMINE OXIDASE"/>
    <property type="match status" value="1"/>
</dbReference>
<feature type="domain" description="Amine oxidase" evidence="8">
    <location>
        <begin position="388"/>
        <end position="796"/>
    </location>
</feature>
<dbReference type="SUPFAM" id="SSF51905">
    <property type="entry name" value="FAD/NAD(P)-binding domain"/>
    <property type="match status" value="3"/>
</dbReference>
<dbReference type="InterPro" id="IPR050703">
    <property type="entry name" value="Flavin_MAO"/>
</dbReference>
<reference evidence="9" key="1">
    <citation type="submission" date="2023-07" db="EMBL/GenBank/DDBJ databases">
        <title>Chromosome-level genome assembly of Artemia franciscana.</title>
        <authorList>
            <person name="Jo E."/>
        </authorList>
    </citation>
    <scope>NUCLEOTIDE SEQUENCE</scope>
    <source>
        <tissue evidence="9">Whole body</tissue>
    </source>
</reference>
<evidence type="ECO:0000256" key="4">
    <source>
        <dbReference type="ARBA" id="ARBA00023002"/>
    </source>
</evidence>